<sequence length="79" mass="9269">MGLLLILWIGFSFIASYSWIAYAFMDWSGDQPWVLGNTIIGCPMNKHGWYPNKYPWLVSRPVHKKSVTNNLLITDFHFY</sequence>
<organism evidence="1 2">
    <name type="scientific">Arcicella aquatica</name>
    <dbReference type="NCBI Taxonomy" id="217141"/>
    <lineage>
        <taxon>Bacteria</taxon>
        <taxon>Pseudomonadati</taxon>
        <taxon>Bacteroidota</taxon>
        <taxon>Cytophagia</taxon>
        <taxon>Cytophagales</taxon>
        <taxon>Flectobacillaceae</taxon>
        <taxon>Arcicella</taxon>
    </lineage>
</organism>
<dbReference type="Proteomes" id="UP001304671">
    <property type="component" value="Unassembled WGS sequence"/>
</dbReference>
<reference evidence="1 2" key="1">
    <citation type="submission" date="2023-12" db="EMBL/GenBank/DDBJ databases">
        <title>Novel species of the genus Arcicella isolated from rivers.</title>
        <authorList>
            <person name="Lu H."/>
        </authorList>
    </citation>
    <scope>NUCLEOTIDE SEQUENCE [LARGE SCALE GENOMIC DNA]</scope>
    <source>
        <strain evidence="1 2">LMG 21963</strain>
    </source>
</reference>
<proteinExistence type="predicted"/>
<comment type="caution">
    <text evidence="1">The sequence shown here is derived from an EMBL/GenBank/DDBJ whole genome shotgun (WGS) entry which is preliminary data.</text>
</comment>
<accession>A0ABU5QS58</accession>
<gene>
    <name evidence="1" type="ORF">VB264_19200</name>
</gene>
<dbReference type="EMBL" id="JAYFUL010000040">
    <property type="protein sequence ID" value="MEA5259933.1"/>
    <property type="molecule type" value="Genomic_DNA"/>
</dbReference>
<evidence type="ECO:0000313" key="2">
    <source>
        <dbReference type="Proteomes" id="UP001304671"/>
    </source>
</evidence>
<name>A0ABU5QS58_9BACT</name>
<evidence type="ECO:0000313" key="1">
    <source>
        <dbReference type="EMBL" id="MEA5259933.1"/>
    </source>
</evidence>
<keyword evidence="2" id="KW-1185">Reference proteome</keyword>
<dbReference type="RefSeq" id="WP_323251987.1">
    <property type="nucleotide sequence ID" value="NZ_JAYFUL010000040.1"/>
</dbReference>
<protein>
    <submittedName>
        <fullName evidence="1">Uncharacterized protein</fullName>
    </submittedName>
</protein>